<name>C6R7R4_9CORY</name>
<evidence type="ECO:0000313" key="2">
    <source>
        <dbReference type="Proteomes" id="UP000004384"/>
    </source>
</evidence>
<gene>
    <name evidence="1" type="ORF">CORTU0001_0958</name>
</gene>
<dbReference type="AlphaFoldDB" id="C6R7R4"/>
<comment type="caution">
    <text evidence="1">The sequence shown here is derived from an EMBL/GenBank/DDBJ whole genome shotgun (WGS) entry which is preliminary data.</text>
</comment>
<dbReference type="InterPro" id="IPR010985">
    <property type="entry name" value="Ribbon_hlx_hlx"/>
</dbReference>
<dbReference type="SUPFAM" id="SSF47598">
    <property type="entry name" value="Ribbon-helix-helix"/>
    <property type="match status" value="1"/>
</dbReference>
<dbReference type="GO" id="GO:0006355">
    <property type="term" value="P:regulation of DNA-templated transcription"/>
    <property type="evidence" value="ECO:0007669"/>
    <property type="project" value="InterPro"/>
</dbReference>
<protein>
    <submittedName>
        <fullName evidence="1">Uncharacterized protein</fullName>
    </submittedName>
</protein>
<dbReference type="EMBL" id="ACVP01000007">
    <property type="protein sequence ID" value="EET78034.1"/>
    <property type="molecule type" value="Genomic_DNA"/>
</dbReference>
<proteinExistence type="predicted"/>
<sequence length="40" mass="4224">MNVRVPADLKARATDAARSRGVTLQALVAEALGAFIEQGR</sequence>
<reference evidence="1 2" key="1">
    <citation type="submission" date="2009-06" db="EMBL/GenBank/DDBJ databases">
        <authorList>
            <person name="Dodson R."/>
            <person name="Sebastian Y."/>
            <person name="Madupu R."/>
            <person name="Durkin A.S."/>
            <person name="Torralba M."/>
            <person name="Methe B."/>
            <person name="Sutton G.G."/>
            <person name="Strausberg R.L."/>
            <person name="Nelson K.E."/>
        </authorList>
    </citation>
    <scope>NUCLEOTIDE SEQUENCE [LARGE SCALE GENOMIC DNA]</scope>
    <source>
        <strain evidence="1 2">SK141</strain>
    </source>
</reference>
<organism evidence="1 2">
    <name type="scientific">Corynebacterium tuberculostearicum SK141</name>
    <dbReference type="NCBI Taxonomy" id="553206"/>
    <lineage>
        <taxon>Bacteria</taxon>
        <taxon>Bacillati</taxon>
        <taxon>Actinomycetota</taxon>
        <taxon>Actinomycetes</taxon>
        <taxon>Mycobacteriales</taxon>
        <taxon>Corynebacteriaceae</taxon>
        <taxon>Corynebacterium</taxon>
    </lineage>
</organism>
<dbReference type="Proteomes" id="UP000004384">
    <property type="component" value="Unassembled WGS sequence"/>
</dbReference>
<accession>C6R7R4</accession>
<evidence type="ECO:0000313" key="1">
    <source>
        <dbReference type="EMBL" id="EET78034.1"/>
    </source>
</evidence>